<dbReference type="EMBL" id="DVOD01000029">
    <property type="protein sequence ID" value="HIU92282.1"/>
    <property type="molecule type" value="Genomic_DNA"/>
</dbReference>
<organism evidence="1 2">
    <name type="scientific">Candidatus Limenecus avicola</name>
    <dbReference type="NCBI Taxonomy" id="2840847"/>
    <lineage>
        <taxon>Bacteria</taxon>
        <taxon>Bacillati</taxon>
        <taxon>Bacillota</taxon>
        <taxon>Clostridia</taxon>
        <taxon>Eubacteriales</taxon>
        <taxon>Clostridiaceae</taxon>
        <taxon>Clostridiaceae incertae sedis</taxon>
        <taxon>Candidatus Limenecus</taxon>
    </lineage>
</organism>
<reference evidence="1" key="1">
    <citation type="submission" date="2020-10" db="EMBL/GenBank/DDBJ databases">
        <authorList>
            <person name="Gilroy R."/>
        </authorList>
    </citation>
    <scope>NUCLEOTIDE SEQUENCE</scope>
    <source>
        <strain evidence="1">CHK154-7741</strain>
    </source>
</reference>
<protein>
    <submittedName>
        <fullName evidence="1">Uncharacterized protein</fullName>
    </submittedName>
</protein>
<evidence type="ECO:0000313" key="2">
    <source>
        <dbReference type="Proteomes" id="UP000886748"/>
    </source>
</evidence>
<accession>A0A9D1MZE8</accession>
<dbReference type="Proteomes" id="UP000886748">
    <property type="component" value="Unassembled WGS sequence"/>
</dbReference>
<sequence>MFELFYEGSELRIELESAFTALIKLALNDKWAHDGSIFELLKSQKFDFLRSQNTLILFEKLETYLIA</sequence>
<comment type="caution">
    <text evidence="1">The sequence shown here is derived from an EMBL/GenBank/DDBJ whole genome shotgun (WGS) entry which is preliminary data.</text>
</comment>
<gene>
    <name evidence="1" type="ORF">IAD26_04005</name>
</gene>
<evidence type="ECO:0000313" key="1">
    <source>
        <dbReference type="EMBL" id="HIU92282.1"/>
    </source>
</evidence>
<name>A0A9D1MZE8_9CLOT</name>
<dbReference type="AlphaFoldDB" id="A0A9D1MZE8"/>
<proteinExistence type="predicted"/>
<reference evidence="1" key="2">
    <citation type="journal article" date="2021" name="PeerJ">
        <title>Extensive microbial diversity within the chicken gut microbiome revealed by metagenomics and culture.</title>
        <authorList>
            <person name="Gilroy R."/>
            <person name="Ravi A."/>
            <person name="Getino M."/>
            <person name="Pursley I."/>
            <person name="Horton D.L."/>
            <person name="Alikhan N.F."/>
            <person name="Baker D."/>
            <person name="Gharbi K."/>
            <person name="Hall N."/>
            <person name="Watson M."/>
            <person name="Adriaenssens E.M."/>
            <person name="Foster-Nyarko E."/>
            <person name="Jarju S."/>
            <person name="Secka A."/>
            <person name="Antonio M."/>
            <person name="Oren A."/>
            <person name="Chaudhuri R.R."/>
            <person name="La Ragione R."/>
            <person name="Hildebrand F."/>
            <person name="Pallen M.J."/>
        </authorList>
    </citation>
    <scope>NUCLEOTIDE SEQUENCE</scope>
    <source>
        <strain evidence="1">CHK154-7741</strain>
    </source>
</reference>